<dbReference type="InterPro" id="IPR008949">
    <property type="entry name" value="Isoprenoid_synthase_dom_sf"/>
</dbReference>
<comment type="caution">
    <text evidence="2">The sequence shown here is derived from an EMBL/GenBank/DDBJ whole genome shotgun (WGS) entry which is preliminary data.</text>
</comment>
<name>A0ABT3IQZ7_9BACT</name>
<evidence type="ECO:0000256" key="1">
    <source>
        <dbReference type="RuleBase" id="RU366034"/>
    </source>
</evidence>
<evidence type="ECO:0000313" key="2">
    <source>
        <dbReference type="EMBL" id="MCW3486380.1"/>
    </source>
</evidence>
<reference evidence="2 3" key="1">
    <citation type="submission" date="2022-10" db="EMBL/GenBank/DDBJ databases">
        <title>Chitinophaga nivalis PC15 sp. nov., isolated from Pyeongchang county, South Korea.</title>
        <authorList>
            <person name="Trinh H.N."/>
        </authorList>
    </citation>
    <scope>NUCLEOTIDE SEQUENCE [LARGE SCALE GENOMIC DNA]</scope>
    <source>
        <strain evidence="2 3">PC14</strain>
    </source>
</reference>
<sequence length="305" mass="35987">MIHYPFSFLLHPEIGHIHEEVASWIATFPISNEDKERVMVSKFEYLPARAFADTSAEKLSLFCRLSLFFFLNDDLYDHCPQTIVEPIYRQYIAIMEGNNPEKKVNWLCDQLLLFRESLQPYVSHNWYNRFHQHFQEYLLLSIQENNFRIAHHFPDLDHYLSWRQEAGAMLLCIDYIEVAQGKELDETIRQHPLVAAIIVATNNISILCNDIYSLSKEIHTEVFNYALIYQHENHCDLNVAYQNLRDKHDAEVDTFMQLRSALTQSDIWNEELNSYVVGLEKWMHANLTWMVADSGRYGQAGRKKH</sequence>
<protein>
    <recommendedName>
        <fullName evidence="1">Terpene synthase</fullName>
        <ecNumber evidence="1">4.2.3.-</ecNumber>
    </recommendedName>
</protein>
<comment type="similarity">
    <text evidence="1">Belongs to the terpene synthase family.</text>
</comment>
<dbReference type="SUPFAM" id="SSF48576">
    <property type="entry name" value="Terpenoid synthases"/>
    <property type="match status" value="1"/>
</dbReference>
<keyword evidence="1" id="KW-0456">Lyase</keyword>
<dbReference type="InterPro" id="IPR034686">
    <property type="entry name" value="Terpene_cyclase-like_2"/>
</dbReference>
<comment type="cofactor">
    <cofactor evidence="1">
        <name>Mg(2+)</name>
        <dbReference type="ChEBI" id="CHEBI:18420"/>
    </cofactor>
</comment>
<dbReference type="EC" id="4.2.3.-" evidence="1"/>
<organism evidence="2 3">
    <name type="scientific">Chitinophaga nivalis</name>
    <dbReference type="NCBI Taxonomy" id="2991709"/>
    <lineage>
        <taxon>Bacteria</taxon>
        <taxon>Pseudomonadati</taxon>
        <taxon>Bacteroidota</taxon>
        <taxon>Chitinophagia</taxon>
        <taxon>Chitinophagales</taxon>
        <taxon>Chitinophagaceae</taxon>
        <taxon>Chitinophaga</taxon>
    </lineage>
</organism>
<proteinExistence type="inferred from homology"/>
<keyword evidence="1" id="KW-0460">Magnesium</keyword>
<dbReference type="EMBL" id="JAPDNS010000002">
    <property type="protein sequence ID" value="MCW3486380.1"/>
    <property type="molecule type" value="Genomic_DNA"/>
</dbReference>
<dbReference type="Pfam" id="PF19086">
    <property type="entry name" value="Terpene_syn_C_2"/>
    <property type="match status" value="1"/>
</dbReference>
<accession>A0ABT3IQZ7</accession>
<dbReference type="PANTHER" id="PTHR35201">
    <property type="entry name" value="TERPENE SYNTHASE"/>
    <property type="match status" value="1"/>
</dbReference>
<dbReference type="RefSeq" id="WP_264733196.1">
    <property type="nucleotide sequence ID" value="NZ_JAPDNR010000001.1"/>
</dbReference>
<keyword evidence="1" id="KW-0479">Metal-binding</keyword>
<gene>
    <name evidence="2" type="ORF">OL497_20940</name>
</gene>
<evidence type="ECO:0000313" key="3">
    <source>
        <dbReference type="Proteomes" id="UP001207742"/>
    </source>
</evidence>
<dbReference type="PANTHER" id="PTHR35201:SF4">
    <property type="entry name" value="BETA-PINACENE SYNTHASE-RELATED"/>
    <property type="match status" value="1"/>
</dbReference>
<dbReference type="SFLD" id="SFLDS00005">
    <property type="entry name" value="Isoprenoid_Synthase_Type_I"/>
    <property type="match status" value="1"/>
</dbReference>
<keyword evidence="3" id="KW-1185">Reference proteome</keyword>
<dbReference type="Proteomes" id="UP001207742">
    <property type="component" value="Unassembled WGS sequence"/>
</dbReference>
<dbReference type="Gene3D" id="1.10.600.10">
    <property type="entry name" value="Farnesyl Diphosphate Synthase"/>
    <property type="match status" value="1"/>
</dbReference>
<dbReference type="SFLD" id="SFLDG01020">
    <property type="entry name" value="Terpene_Cyclase_Like_2"/>
    <property type="match status" value="1"/>
</dbReference>